<evidence type="ECO:0000259" key="5">
    <source>
        <dbReference type="PROSITE" id="PS50850"/>
    </source>
</evidence>
<feature type="transmembrane region" description="Helical" evidence="4">
    <location>
        <begin position="523"/>
        <end position="543"/>
    </location>
</feature>
<feature type="transmembrane region" description="Helical" evidence="4">
    <location>
        <begin position="72"/>
        <end position="93"/>
    </location>
</feature>
<feature type="transmembrane region" description="Helical" evidence="4">
    <location>
        <begin position="737"/>
        <end position="759"/>
    </location>
</feature>
<dbReference type="GO" id="GO:0016020">
    <property type="term" value="C:membrane"/>
    <property type="evidence" value="ECO:0007669"/>
    <property type="project" value="UniProtKB-SubCell"/>
</dbReference>
<feature type="transmembrane region" description="Helical" evidence="4">
    <location>
        <begin position="491"/>
        <end position="511"/>
    </location>
</feature>
<feature type="transmembrane region" description="Helical" evidence="4">
    <location>
        <begin position="181"/>
        <end position="208"/>
    </location>
</feature>
<feature type="region of interest" description="Disordered" evidence="3">
    <location>
        <begin position="549"/>
        <end position="588"/>
    </location>
</feature>
<comment type="subcellular location">
    <subcellularLocation>
        <location evidence="1">Membrane</location>
        <topology evidence="1">Multi-pass membrane protein</topology>
    </subcellularLocation>
</comment>
<feature type="transmembrane region" description="Helical" evidence="4">
    <location>
        <begin position="459"/>
        <end position="479"/>
    </location>
</feature>
<feature type="transmembrane region" description="Helical" evidence="4">
    <location>
        <begin position="771"/>
        <end position="792"/>
    </location>
</feature>
<dbReference type="Proteomes" id="UP000696485">
    <property type="component" value="Unassembled WGS sequence"/>
</dbReference>
<dbReference type="AlphaFoldDB" id="A0A9P5SGM5"/>
<keyword evidence="4" id="KW-1133">Transmembrane helix</keyword>
<dbReference type="SUPFAM" id="SSF103473">
    <property type="entry name" value="MFS general substrate transporter"/>
    <property type="match status" value="3"/>
</dbReference>
<accession>A0A9P5SGM5</accession>
<feature type="transmembrane region" description="Helical" evidence="4">
    <location>
        <begin position="401"/>
        <end position="422"/>
    </location>
</feature>
<organism evidence="6 7">
    <name type="scientific">Podila minutissima</name>
    <dbReference type="NCBI Taxonomy" id="64525"/>
    <lineage>
        <taxon>Eukaryota</taxon>
        <taxon>Fungi</taxon>
        <taxon>Fungi incertae sedis</taxon>
        <taxon>Mucoromycota</taxon>
        <taxon>Mortierellomycotina</taxon>
        <taxon>Mortierellomycetes</taxon>
        <taxon>Mortierellales</taxon>
        <taxon>Mortierellaceae</taxon>
        <taxon>Podila</taxon>
    </lineage>
</organism>
<feature type="transmembrane region" description="Helical" evidence="4">
    <location>
        <begin position="365"/>
        <end position="389"/>
    </location>
</feature>
<feature type="transmembrane region" description="Helical" evidence="4">
    <location>
        <begin position="142"/>
        <end position="161"/>
    </location>
</feature>
<sequence length="811" mass="86631">MTLITLTNAELFTLSSLHGDGINPESDHDVDLKTIKKDQDCHCNNLKCQDLPHAPDQIATPPLPPVDRGWRAWSVVVGSVLIQTFAFAPTEFIFGVFEQEYLLKFPGASPPSIALIGTIGTSTTYLVGFLSGVLSDRWGYRITSCAGTALMTLALILASFSKKLWQLYFSQGLLFGIGSSLVYFAAVSAPCHCLVVCGGAIYGTYIGLSKQTGAAINGWFNGASFAARILSGLLADLVAADVVLLICVWAITLSILILWTFSRGFLVYLIFAIVYGMSFSGTSTVAPVMVANYYGPEQLSSVLGVVYGCSCVALLCGSLISGHLLDMKTPHPKYLPVIMYSGGMFGASALCATAWSPIDGGLKGWLAVLGSFLIHCFAFAPTEFVFGIFELHYHSVFPDATSSSIAFIGTTGSAVTYVAGFLSGIIADRFGFRGTALCGTVVMTISLVLASFSTKIWHLYMTQGVLFGIGASMIYYPGVAVPSQYFNRRRGLAMGIAVSGAGAGGFVLAPLTNALIDRVEVFWTLRILALMVFVVCGIASLLISERKETPNHTSDSKNVQDQEQEGTAKSSTISDESDDSSVARNEHTITASPKTKKPSFFESFHVLKDPQFMSLTLAELTASIGYLIPYYYMQTYAVFIGLTPEEGALILGLTNGAAFAGRIVLGLLADRFSNSVIMLISTWCTAISVVVFWSIAKSFATLTIMGVTFGFFVGAYVSLVPVAVAESFGTEQIASMIGLMYGAGGIAMWGGSPLAGHILEMTKPNLSYKPVIATAGASLVLGAMCCTSWAYFHRRAVQRAQASRVDTSLTQ</sequence>
<feature type="transmembrane region" description="Helical" evidence="4">
    <location>
        <begin position="302"/>
        <end position="325"/>
    </location>
</feature>
<feature type="transmembrane region" description="Helical" evidence="4">
    <location>
        <begin position="337"/>
        <end position="358"/>
    </location>
</feature>
<feature type="transmembrane region" description="Helical" evidence="4">
    <location>
        <begin position="612"/>
        <end position="632"/>
    </location>
</feature>
<name>A0A9P5SGM5_9FUNG</name>
<comment type="similarity">
    <text evidence="2">Belongs to the major facilitator superfamily. Monocarboxylate porter (TC 2.A.1.13) family.</text>
</comment>
<dbReference type="InterPro" id="IPR050327">
    <property type="entry name" value="Proton-linked_MCT"/>
</dbReference>
<feature type="transmembrane region" description="Helical" evidence="4">
    <location>
        <begin position="265"/>
        <end position="290"/>
    </location>
</feature>
<feature type="transmembrane region" description="Helical" evidence="4">
    <location>
        <begin position="113"/>
        <end position="135"/>
    </location>
</feature>
<feature type="transmembrane region" description="Helical" evidence="4">
    <location>
        <begin position="676"/>
        <end position="696"/>
    </location>
</feature>
<evidence type="ECO:0000256" key="1">
    <source>
        <dbReference type="ARBA" id="ARBA00004141"/>
    </source>
</evidence>
<feature type="transmembrane region" description="Helical" evidence="4">
    <location>
        <begin position="434"/>
        <end position="453"/>
    </location>
</feature>
<dbReference type="GO" id="GO:0022857">
    <property type="term" value="F:transmembrane transporter activity"/>
    <property type="evidence" value="ECO:0007669"/>
    <property type="project" value="InterPro"/>
</dbReference>
<evidence type="ECO:0000256" key="2">
    <source>
        <dbReference type="ARBA" id="ARBA00006727"/>
    </source>
</evidence>
<dbReference type="InterPro" id="IPR020846">
    <property type="entry name" value="MFS_dom"/>
</dbReference>
<keyword evidence="7" id="KW-1185">Reference proteome</keyword>
<dbReference type="EMBL" id="JAAAUY010000735">
    <property type="protein sequence ID" value="KAF9326794.1"/>
    <property type="molecule type" value="Genomic_DNA"/>
</dbReference>
<dbReference type="CDD" id="cd17352">
    <property type="entry name" value="MFS_MCT_SLC16"/>
    <property type="match status" value="1"/>
</dbReference>
<feature type="compositionally biased region" description="Basic and acidic residues" evidence="3">
    <location>
        <begin position="549"/>
        <end position="560"/>
    </location>
</feature>
<feature type="transmembrane region" description="Helical" evidence="4">
    <location>
        <begin position="647"/>
        <end position="669"/>
    </location>
</feature>
<keyword evidence="4" id="KW-0472">Membrane</keyword>
<proteinExistence type="inferred from homology"/>
<evidence type="ECO:0000313" key="7">
    <source>
        <dbReference type="Proteomes" id="UP000696485"/>
    </source>
</evidence>
<feature type="domain" description="Major facilitator superfamily (MFS) profile" evidence="5">
    <location>
        <begin position="368"/>
        <end position="794"/>
    </location>
</feature>
<feature type="transmembrane region" description="Helical" evidence="4">
    <location>
        <begin position="229"/>
        <end position="259"/>
    </location>
</feature>
<comment type="caution">
    <text evidence="6">The sequence shown here is derived from an EMBL/GenBank/DDBJ whole genome shotgun (WGS) entry which is preliminary data.</text>
</comment>
<protein>
    <recommendedName>
        <fullName evidence="5">Major facilitator superfamily (MFS) profile domain-containing protein</fullName>
    </recommendedName>
</protein>
<dbReference type="PANTHER" id="PTHR11360:SF284">
    <property type="entry name" value="EG:103B4.3 PROTEIN-RELATED"/>
    <property type="match status" value="1"/>
</dbReference>
<dbReference type="InterPro" id="IPR011701">
    <property type="entry name" value="MFS"/>
</dbReference>
<keyword evidence="4" id="KW-0812">Transmembrane</keyword>
<dbReference type="PANTHER" id="PTHR11360">
    <property type="entry name" value="MONOCARBOXYLATE TRANSPORTER"/>
    <property type="match status" value="1"/>
</dbReference>
<evidence type="ECO:0000256" key="4">
    <source>
        <dbReference type="SAM" id="Phobius"/>
    </source>
</evidence>
<evidence type="ECO:0000256" key="3">
    <source>
        <dbReference type="SAM" id="MobiDB-lite"/>
    </source>
</evidence>
<feature type="transmembrane region" description="Helical" evidence="4">
    <location>
        <begin position="702"/>
        <end position="725"/>
    </location>
</feature>
<reference evidence="6" key="1">
    <citation type="journal article" date="2020" name="Fungal Divers.">
        <title>Resolving the Mortierellaceae phylogeny through synthesis of multi-gene phylogenetics and phylogenomics.</title>
        <authorList>
            <person name="Vandepol N."/>
            <person name="Liber J."/>
            <person name="Desiro A."/>
            <person name="Na H."/>
            <person name="Kennedy M."/>
            <person name="Barry K."/>
            <person name="Grigoriev I.V."/>
            <person name="Miller A.N."/>
            <person name="O'Donnell K."/>
            <person name="Stajich J.E."/>
            <person name="Bonito G."/>
        </authorList>
    </citation>
    <scope>NUCLEOTIDE SEQUENCE</scope>
    <source>
        <strain evidence="6">NVP1</strain>
    </source>
</reference>
<dbReference type="Gene3D" id="1.20.1250.20">
    <property type="entry name" value="MFS general substrate transporter like domains"/>
    <property type="match status" value="3"/>
</dbReference>
<dbReference type="PROSITE" id="PS50850">
    <property type="entry name" value="MFS"/>
    <property type="match status" value="1"/>
</dbReference>
<evidence type="ECO:0000313" key="6">
    <source>
        <dbReference type="EMBL" id="KAF9326794.1"/>
    </source>
</evidence>
<dbReference type="InterPro" id="IPR036259">
    <property type="entry name" value="MFS_trans_sf"/>
</dbReference>
<gene>
    <name evidence="6" type="ORF">BG006_009814</name>
</gene>
<dbReference type="Pfam" id="PF07690">
    <property type="entry name" value="MFS_1"/>
    <property type="match status" value="1"/>
</dbReference>